<evidence type="ECO:0000256" key="7">
    <source>
        <dbReference type="ARBA" id="ARBA00022737"/>
    </source>
</evidence>
<keyword evidence="8 14" id="KW-1133">Transmembrane helix</keyword>
<dbReference type="GO" id="GO:0043235">
    <property type="term" value="C:receptor complex"/>
    <property type="evidence" value="ECO:0007669"/>
    <property type="project" value="TreeGrafter"/>
</dbReference>
<name>A0A6P4ZK18_BRABE</name>
<dbReference type="InterPro" id="IPR013783">
    <property type="entry name" value="Ig-like_fold"/>
</dbReference>
<feature type="domain" description="Fibronectin type-III" evidence="15">
    <location>
        <begin position="135"/>
        <end position="234"/>
    </location>
</feature>
<feature type="region of interest" description="Disordered" evidence="13">
    <location>
        <begin position="537"/>
        <end position="561"/>
    </location>
</feature>
<evidence type="ECO:0000256" key="9">
    <source>
        <dbReference type="ARBA" id="ARBA00023136"/>
    </source>
</evidence>
<feature type="domain" description="Fibronectin type-III" evidence="15">
    <location>
        <begin position="345"/>
        <end position="442"/>
    </location>
</feature>
<evidence type="ECO:0000256" key="12">
    <source>
        <dbReference type="ARBA" id="ARBA00023180"/>
    </source>
</evidence>
<feature type="compositionally biased region" description="Basic and acidic residues" evidence="13">
    <location>
        <begin position="336"/>
        <end position="347"/>
    </location>
</feature>
<dbReference type="PROSITE" id="PS50853">
    <property type="entry name" value="FN3"/>
    <property type="match status" value="6"/>
</dbReference>
<evidence type="ECO:0000313" key="16">
    <source>
        <dbReference type="Proteomes" id="UP000515135"/>
    </source>
</evidence>
<feature type="region of interest" description="Disordered" evidence="13">
    <location>
        <begin position="987"/>
        <end position="1021"/>
    </location>
</feature>
<keyword evidence="16" id="KW-1185">Reference proteome</keyword>
<keyword evidence="10" id="KW-1015">Disulfide bond</keyword>
<dbReference type="RefSeq" id="XP_019631427.1">
    <property type="nucleotide sequence ID" value="XM_019775868.1"/>
</dbReference>
<keyword evidence="7" id="KW-0677">Repeat</keyword>
<dbReference type="PANTHER" id="PTHR23036">
    <property type="entry name" value="CYTOKINE RECEPTOR"/>
    <property type="match status" value="1"/>
</dbReference>
<feature type="region of interest" description="Disordered" evidence="13">
    <location>
        <begin position="327"/>
        <end position="347"/>
    </location>
</feature>
<dbReference type="Pfam" id="PF00041">
    <property type="entry name" value="fn3"/>
    <property type="match status" value="3"/>
</dbReference>
<organism evidence="16 17">
    <name type="scientific">Branchiostoma belcheri</name>
    <name type="common">Amphioxus</name>
    <dbReference type="NCBI Taxonomy" id="7741"/>
    <lineage>
        <taxon>Eukaryota</taxon>
        <taxon>Metazoa</taxon>
        <taxon>Chordata</taxon>
        <taxon>Cephalochordata</taxon>
        <taxon>Leptocardii</taxon>
        <taxon>Amphioxiformes</taxon>
        <taxon>Branchiostomatidae</taxon>
        <taxon>Branchiostoma</taxon>
    </lineage>
</organism>
<evidence type="ECO:0000256" key="4">
    <source>
        <dbReference type="ARBA" id="ARBA00022553"/>
    </source>
</evidence>
<feature type="compositionally biased region" description="Basic and acidic residues" evidence="13">
    <location>
        <begin position="995"/>
        <end position="1014"/>
    </location>
</feature>
<feature type="domain" description="Fibronectin type-III" evidence="15">
    <location>
        <begin position="650"/>
        <end position="754"/>
    </location>
</feature>
<dbReference type="GeneID" id="109475268"/>
<evidence type="ECO:0000256" key="8">
    <source>
        <dbReference type="ARBA" id="ARBA00022989"/>
    </source>
</evidence>
<dbReference type="InterPro" id="IPR003529">
    <property type="entry name" value="Hematopoietin_rcpt_Gp130_CS"/>
</dbReference>
<dbReference type="FunFam" id="2.60.40.10:FF:002430">
    <property type="entry name" value="Uncharacterized protein"/>
    <property type="match status" value="1"/>
</dbReference>
<evidence type="ECO:0000256" key="6">
    <source>
        <dbReference type="ARBA" id="ARBA00022729"/>
    </source>
</evidence>
<dbReference type="InterPro" id="IPR003961">
    <property type="entry name" value="FN3_dom"/>
</dbReference>
<dbReference type="AlphaFoldDB" id="A0A6P4ZK18"/>
<dbReference type="PROSITE" id="PS01353">
    <property type="entry name" value="HEMATOPO_REC_L_F2"/>
    <property type="match status" value="1"/>
</dbReference>
<reference evidence="17" key="1">
    <citation type="submission" date="2025-08" db="UniProtKB">
        <authorList>
            <consortium name="RefSeq"/>
        </authorList>
    </citation>
    <scope>IDENTIFICATION</scope>
    <source>
        <tissue evidence="17">Gonad</tissue>
    </source>
</reference>
<dbReference type="InterPro" id="IPR036116">
    <property type="entry name" value="FN3_sf"/>
</dbReference>
<feature type="domain" description="Fibronectin type-III" evidence="15">
    <location>
        <begin position="558"/>
        <end position="646"/>
    </location>
</feature>
<evidence type="ECO:0000256" key="3">
    <source>
        <dbReference type="ARBA" id="ARBA00022475"/>
    </source>
</evidence>
<dbReference type="OrthoDB" id="6382334at2759"/>
<evidence type="ECO:0000313" key="17">
    <source>
        <dbReference type="RefSeq" id="XP_019631427.1"/>
    </source>
</evidence>
<protein>
    <submittedName>
        <fullName evidence="17">Receptor-type tyrosine-protein phosphatase F-like isoform X1</fullName>
    </submittedName>
</protein>
<dbReference type="KEGG" id="bbel:109475268"/>
<keyword evidence="11" id="KW-0675">Receptor</keyword>
<feature type="domain" description="Fibronectin type-III" evidence="15">
    <location>
        <begin position="447"/>
        <end position="553"/>
    </location>
</feature>
<dbReference type="InterPro" id="IPR050379">
    <property type="entry name" value="Type-I_Cytokine_Rcpt"/>
</dbReference>
<comment type="similarity">
    <text evidence="2">Belongs to the type I cytokine receptor family. Type 2 subfamily.</text>
</comment>
<evidence type="ECO:0000256" key="11">
    <source>
        <dbReference type="ARBA" id="ARBA00023170"/>
    </source>
</evidence>
<evidence type="ECO:0000256" key="5">
    <source>
        <dbReference type="ARBA" id="ARBA00022692"/>
    </source>
</evidence>
<dbReference type="GO" id="GO:0004896">
    <property type="term" value="F:cytokine receptor activity"/>
    <property type="evidence" value="ECO:0007669"/>
    <property type="project" value="InterPro"/>
</dbReference>
<keyword evidence="4" id="KW-0597">Phosphoprotein</keyword>
<evidence type="ECO:0000259" key="15">
    <source>
        <dbReference type="PROSITE" id="PS50853"/>
    </source>
</evidence>
<dbReference type="GO" id="GO:0009897">
    <property type="term" value="C:external side of plasma membrane"/>
    <property type="evidence" value="ECO:0007669"/>
    <property type="project" value="TreeGrafter"/>
</dbReference>
<gene>
    <name evidence="17" type="primary">LOC109475268</name>
</gene>
<sequence>MTRRERSKVKAMQEHTYVYIPIILCILTGIQTTNASALGLTCTVCSATHLDSNITCTWNTQPNVSYSPFFKLQFGTSCTSHTSWQVCSSSSDGSCEIPFLDCESTFDRFQVKVEPSNSGPQTISFYKSDIAKPLPPEDLTVQADSSKQLTVRWRMHECTDLGINTYKCQVKYTSPQNITGTSNATVDFIPESSSKKLKRLSPYTRYRVRVRCKPLLVGLWGDFTNTVEARTHASAPSRGPVVQTPEDVWLDYRKGLRNVTLEWEALSTVDYNSRVLLGYHIRVQDVRTAEVMELAVNDTGSQTYTRTLGHLKLSGYRVNITAYNEEGHSPPTSRIIPDRATRPDPPRDPVALATSDNNLQLSWQPPAEVGGIEIYIVLWCELETDASCLGQEKSMSVNGSELSVNVTDSWRPLTRYRFVVKAENSAGQSGASTAAIGYVQQGVPSSPPQNVTVQAETSTSLLVSWKPPPLQDRRGVITTYRVYYYVTPTISGQQMATAVEQNVTVRIPDDSQPVQFSLSELKPFTYYTVRLSAVTSQGEGDKTLPTGARTREAAPSGPPSDVRIYDVNVNNVTMSWTPPSQPNGIIRYYIIKYGDNTTATEGNHTAFILEGLEGGTNYAIRVQGCTAAETPCGPFSSAQNVETKVGVPGVVQNLLAEFEPTSGDVSISWTPPALKNGRDITYVISYRQKDVSRSDNTAVTTSTTHWTSNKPASTCSDGLELLFTVHARTRDPETGQVFDGPSSTVYLSCDDRPGTAPSSGDMHRARLTLEAKVGIILAVLIACLGGIAALVPQCRKMYKKTNNVPGPADFISDPNQGTYYTIPDGPQTLNNLQIISEQSGKTPEVLDDFSKLRVERQWSHDSAFGSDYGNNNVDLDLAEKKAHYSVGGSSSGYSDVSDENAALQPDASKEKNSLSNNQEGDVADYSKLADVDSNFKDLKVNYVKQDLKTVSPKGSKSSLDNLETITDYSKVAGKKDHRKDLDVNYVRNTGTSGNKPKDVHRTEESSRKHADIPYRENPVPAKCKTVDPDSVVYVTV</sequence>
<dbReference type="FunFam" id="2.60.40.10:FF:000551">
    <property type="entry name" value="Protogenin A"/>
    <property type="match status" value="1"/>
</dbReference>
<proteinExistence type="inferred from homology"/>
<dbReference type="SMART" id="SM00060">
    <property type="entry name" value="FN3"/>
    <property type="match status" value="6"/>
</dbReference>
<feature type="transmembrane region" description="Helical" evidence="14">
    <location>
        <begin position="773"/>
        <end position="791"/>
    </location>
</feature>
<evidence type="ECO:0000256" key="1">
    <source>
        <dbReference type="ARBA" id="ARBA00004251"/>
    </source>
</evidence>
<keyword evidence="5 14" id="KW-0812">Transmembrane</keyword>
<dbReference type="Gene3D" id="2.60.40.10">
    <property type="entry name" value="Immunoglobulins"/>
    <property type="match status" value="6"/>
</dbReference>
<dbReference type="CDD" id="cd00063">
    <property type="entry name" value="FN3"/>
    <property type="match status" value="6"/>
</dbReference>
<dbReference type="PANTHER" id="PTHR23036:SF151">
    <property type="entry name" value="FIBRONECTIN TYPE-III DOMAIN-CONTAINING PROTEIN"/>
    <property type="match status" value="1"/>
</dbReference>
<evidence type="ECO:0000256" key="2">
    <source>
        <dbReference type="ARBA" id="ARBA00008921"/>
    </source>
</evidence>
<feature type="domain" description="Fibronectin type-III" evidence="15">
    <location>
        <begin position="244"/>
        <end position="344"/>
    </location>
</feature>
<keyword evidence="9 14" id="KW-0472">Membrane</keyword>
<dbReference type="SUPFAM" id="SSF49265">
    <property type="entry name" value="Fibronectin type III"/>
    <property type="match status" value="4"/>
</dbReference>
<keyword evidence="3" id="KW-1003">Cell membrane</keyword>
<evidence type="ECO:0000256" key="10">
    <source>
        <dbReference type="ARBA" id="ARBA00023157"/>
    </source>
</evidence>
<evidence type="ECO:0000256" key="13">
    <source>
        <dbReference type="SAM" id="MobiDB-lite"/>
    </source>
</evidence>
<keyword evidence="6" id="KW-0732">Signal</keyword>
<comment type="subcellular location">
    <subcellularLocation>
        <location evidence="1">Cell membrane</location>
        <topology evidence="1">Single-pass type I membrane protein</topology>
    </subcellularLocation>
</comment>
<keyword evidence="12" id="KW-0325">Glycoprotein</keyword>
<evidence type="ECO:0000256" key="14">
    <source>
        <dbReference type="SAM" id="Phobius"/>
    </source>
</evidence>
<dbReference type="Proteomes" id="UP000515135">
    <property type="component" value="Unplaced"/>
</dbReference>
<accession>A0A6P4ZK18</accession>
<dbReference type="GO" id="GO:0019955">
    <property type="term" value="F:cytokine binding"/>
    <property type="evidence" value="ECO:0007669"/>
    <property type="project" value="TreeGrafter"/>
</dbReference>